<dbReference type="SUPFAM" id="SSF103506">
    <property type="entry name" value="Mitochondrial carrier"/>
    <property type="match status" value="1"/>
</dbReference>
<evidence type="ECO:0000256" key="4">
    <source>
        <dbReference type="ARBA" id="ARBA00022692"/>
    </source>
</evidence>
<evidence type="ECO:0000256" key="10">
    <source>
        <dbReference type="SAM" id="Phobius"/>
    </source>
</evidence>
<proteinExistence type="inferred from homology"/>
<gene>
    <name evidence="11" type="ORF">HERI1096_LOCUS5010</name>
</gene>
<feature type="transmembrane region" description="Helical" evidence="10">
    <location>
        <begin position="53"/>
        <end position="73"/>
    </location>
</feature>
<evidence type="ECO:0000256" key="3">
    <source>
        <dbReference type="ARBA" id="ARBA00022448"/>
    </source>
</evidence>
<accession>A0A7S3AGZ9</accession>
<dbReference type="EMBL" id="HBHX01009022">
    <property type="protein sequence ID" value="CAE0104352.1"/>
    <property type="molecule type" value="Transcribed_RNA"/>
</dbReference>
<keyword evidence="3 9" id="KW-0813">Transport</keyword>
<dbReference type="AlphaFoldDB" id="A0A7S3AGZ9"/>
<protein>
    <recommendedName>
        <fullName evidence="12">Mitochondrial carrier protein</fullName>
    </recommendedName>
</protein>
<feature type="transmembrane region" description="Helical" evidence="10">
    <location>
        <begin position="102"/>
        <end position="125"/>
    </location>
</feature>
<sequence>MLPEAVAIVRGEGFRALFKGLPVQLLASGPGCGIFYAAYTAGKSAIPIRNDPMRHSVAAAAACFASLAIFTPVEVVKQRTMLQCGVGCWSILARLLREQGIGGLYCGGFAGALTSVPYSACYFLVFEHLLSMRNTHSAGDRSQYASTLTPSLLPSPPPSPPPSFVDSVGCGLIAGALAAALTNPCDVVRTRIQVGHGSDWRAVATHIAKSEGVSGFCRGLAPRVLMLAPASALTIATFGWWMKIIGSMAPHAHTSKGGGN</sequence>
<feature type="repeat" description="Solcar" evidence="8">
    <location>
        <begin position="162"/>
        <end position="244"/>
    </location>
</feature>
<feature type="transmembrane region" description="Helical" evidence="10">
    <location>
        <begin position="224"/>
        <end position="242"/>
    </location>
</feature>
<organism evidence="11">
    <name type="scientific">Haptolina ericina</name>
    <dbReference type="NCBI Taxonomy" id="156174"/>
    <lineage>
        <taxon>Eukaryota</taxon>
        <taxon>Haptista</taxon>
        <taxon>Haptophyta</taxon>
        <taxon>Prymnesiophyceae</taxon>
        <taxon>Prymnesiales</taxon>
        <taxon>Prymnesiaceae</taxon>
        <taxon>Haptolina</taxon>
    </lineage>
</organism>
<feature type="transmembrane region" description="Helical" evidence="10">
    <location>
        <begin position="20"/>
        <end position="41"/>
    </location>
</feature>
<dbReference type="Gene3D" id="1.50.40.10">
    <property type="entry name" value="Mitochondrial carrier domain"/>
    <property type="match status" value="1"/>
</dbReference>
<evidence type="ECO:0000256" key="1">
    <source>
        <dbReference type="ARBA" id="ARBA00004141"/>
    </source>
</evidence>
<dbReference type="PROSITE" id="PS50920">
    <property type="entry name" value="SOLCAR"/>
    <property type="match status" value="2"/>
</dbReference>
<dbReference type="PANTHER" id="PTHR45667">
    <property type="entry name" value="S-ADENOSYLMETHIONINE MITOCHONDRIAL CARRIER PROTEIN"/>
    <property type="match status" value="1"/>
</dbReference>
<keyword evidence="5" id="KW-0677">Repeat</keyword>
<reference evidence="11" key="1">
    <citation type="submission" date="2021-01" db="EMBL/GenBank/DDBJ databases">
        <authorList>
            <person name="Corre E."/>
            <person name="Pelletier E."/>
            <person name="Niang G."/>
            <person name="Scheremetjew M."/>
            <person name="Finn R."/>
            <person name="Kale V."/>
            <person name="Holt S."/>
            <person name="Cochrane G."/>
            <person name="Meng A."/>
            <person name="Brown T."/>
            <person name="Cohen L."/>
        </authorList>
    </citation>
    <scope>NUCLEOTIDE SEQUENCE</scope>
    <source>
        <strain evidence="11">CCMP281</strain>
    </source>
</reference>
<evidence type="ECO:0000256" key="9">
    <source>
        <dbReference type="RuleBase" id="RU000488"/>
    </source>
</evidence>
<evidence type="ECO:0000256" key="2">
    <source>
        <dbReference type="ARBA" id="ARBA00006375"/>
    </source>
</evidence>
<comment type="similarity">
    <text evidence="2 9">Belongs to the mitochondrial carrier (TC 2.A.29) family.</text>
</comment>
<name>A0A7S3AGZ9_9EUKA</name>
<dbReference type="InterPro" id="IPR023395">
    <property type="entry name" value="MCP_dom_sf"/>
</dbReference>
<evidence type="ECO:0000256" key="6">
    <source>
        <dbReference type="ARBA" id="ARBA00022989"/>
    </source>
</evidence>
<keyword evidence="4 8" id="KW-0812">Transmembrane</keyword>
<dbReference type="InterPro" id="IPR018108">
    <property type="entry name" value="MCP_transmembrane"/>
</dbReference>
<evidence type="ECO:0008006" key="12">
    <source>
        <dbReference type="Google" id="ProtNLM"/>
    </source>
</evidence>
<evidence type="ECO:0000256" key="5">
    <source>
        <dbReference type="ARBA" id="ARBA00022737"/>
    </source>
</evidence>
<keyword evidence="7 8" id="KW-0472">Membrane</keyword>
<evidence type="ECO:0000256" key="7">
    <source>
        <dbReference type="ARBA" id="ARBA00023136"/>
    </source>
</evidence>
<evidence type="ECO:0000313" key="11">
    <source>
        <dbReference type="EMBL" id="CAE0104352.1"/>
    </source>
</evidence>
<dbReference type="GO" id="GO:0016020">
    <property type="term" value="C:membrane"/>
    <property type="evidence" value="ECO:0007669"/>
    <property type="project" value="UniProtKB-SubCell"/>
</dbReference>
<comment type="subcellular location">
    <subcellularLocation>
        <location evidence="1">Membrane</location>
        <topology evidence="1">Multi-pass membrane protein</topology>
    </subcellularLocation>
</comment>
<feature type="repeat" description="Solcar" evidence="8">
    <location>
        <begin position="50"/>
        <end position="132"/>
    </location>
</feature>
<dbReference type="Pfam" id="PF00153">
    <property type="entry name" value="Mito_carr"/>
    <property type="match status" value="2"/>
</dbReference>
<keyword evidence="6 10" id="KW-1133">Transmembrane helix</keyword>
<evidence type="ECO:0000256" key="8">
    <source>
        <dbReference type="PROSITE-ProRule" id="PRU00282"/>
    </source>
</evidence>